<organism evidence="2 3">
    <name type="scientific">Xenorhabdus ishibashii</name>
    <dbReference type="NCBI Taxonomy" id="1034471"/>
    <lineage>
        <taxon>Bacteria</taxon>
        <taxon>Pseudomonadati</taxon>
        <taxon>Pseudomonadota</taxon>
        <taxon>Gammaproteobacteria</taxon>
        <taxon>Enterobacterales</taxon>
        <taxon>Morganellaceae</taxon>
        <taxon>Xenorhabdus</taxon>
    </lineage>
</organism>
<dbReference type="RefSeq" id="WP_167383305.1">
    <property type="nucleotide sequence ID" value="NZ_NJAK01000003.1"/>
</dbReference>
<comment type="caution">
    <text evidence="2">The sequence shown here is derived from an EMBL/GenBank/DDBJ whole genome shotgun (WGS) entry which is preliminary data.</text>
</comment>
<gene>
    <name evidence="2" type="ORF">Xish_03680</name>
</gene>
<dbReference type="AlphaFoldDB" id="A0A2D0K805"/>
<dbReference type="Pfam" id="PF06986">
    <property type="entry name" value="F_T4SS_TraN"/>
    <property type="match status" value="1"/>
</dbReference>
<keyword evidence="1" id="KW-0732">Signal</keyword>
<protein>
    <submittedName>
        <fullName evidence="2">Conjugal transfer protein TraN</fullName>
    </submittedName>
</protein>
<reference evidence="2 3" key="1">
    <citation type="journal article" date="2017" name="Nat. Microbiol.">
        <title>Natural product diversity associated with the nematode symbionts Photorhabdus and Xenorhabdus.</title>
        <authorList>
            <person name="Tobias N.J."/>
            <person name="Wolff H."/>
            <person name="Djahanschiri B."/>
            <person name="Grundmann F."/>
            <person name="Kronenwerth M."/>
            <person name="Shi Y.M."/>
            <person name="Simonyi S."/>
            <person name="Grun P."/>
            <person name="Shapiro-Ilan D."/>
            <person name="Pidot S.J."/>
            <person name="Stinear T.P."/>
            <person name="Ebersberger I."/>
            <person name="Bode H.B."/>
        </authorList>
    </citation>
    <scope>NUCLEOTIDE SEQUENCE [LARGE SCALE GENOMIC DNA]</scope>
    <source>
        <strain evidence="2 3">DSM 22670</strain>
    </source>
</reference>
<evidence type="ECO:0000313" key="2">
    <source>
        <dbReference type="EMBL" id="PHM59561.1"/>
    </source>
</evidence>
<evidence type="ECO:0000256" key="1">
    <source>
        <dbReference type="SAM" id="SignalP"/>
    </source>
</evidence>
<evidence type="ECO:0000313" key="3">
    <source>
        <dbReference type="Proteomes" id="UP000222168"/>
    </source>
</evidence>
<name>A0A2D0K805_9GAMM</name>
<feature type="chain" id="PRO_5012452006" evidence="1">
    <location>
        <begin position="24"/>
        <end position="654"/>
    </location>
</feature>
<feature type="signal peptide" evidence="1">
    <location>
        <begin position="1"/>
        <end position="23"/>
    </location>
</feature>
<dbReference type="InterPro" id="IPR014121">
    <property type="entry name" value="TraN_Ftype"/>
</dbReference>
<dbReference type="Proteomes" id="UP000222168">
    <property type="component" value="Unassembled WGS sequence"/>
</dbReference>
<proteinExistence type="predicted"/>
<keyword evidence="3" id="KW-1185">Reference proteome</keyword>
<sequence>MKNKIFKLLMLSSLICGYSTMSAADAMRDASKEGSNLGKSSVNQAKSAITEFNPEKELEGFTRNPSEVNYQKNDGGLTQDGNKALVDSELGKAARDSFINNPKDNISWDSDIIQSSLNIKENAAGIVSGTGESCVKQTQSESYFTNHFCEKEENISVPCSRKAIIKENKKMVKKQKEIQKKIKLNLIDKRERGRWGWIYSKMFEGSFTIPDEYQLKSVRVYSDNVIIPYNNKCGYSYNRYRMDECKRSINEEFHILGKTLPVEVVYYPKYNQICSGGKNDNCRSDYYDGKGIIDTAFDIDKKISAGEKFVFTKTSLNYERIREDSFEATITFVVEYDDIEADPKIEWVDTCSIDKGNAVKINDVCVEEGGIRSIISGGKEYRLNSECWAYAETWEINGGDDNTCGKYESNPNCTVGERKCLLKVGNVCIHNEIKYQCQHTTKTEGYVCGSKFFCDDGSCVDTIGSENNGFNEAVSQLASISQAGKEMAGFNEENMKAFSGKAMHCRKAAAGFSNCCKSGGWGKKVGLAHCNSDENALGEAKEKNIVISVGTYCSRKVLGACLQKKSSYCVFDNKLARIVQAQGRSGQLGIGFGSAKNPDCRGITVNELQRLRFDHMDFSDFYEDLQGNLKIPEQDKLINEVNRRMQEKFEEGKK</sequence>
<dbReference type="EMBL" id="NJAK01000003">
    <property type="protein sequence ID" value="PHM59561.1"/>
    <property type="molecule type" value="Genomic_DNA"/>
</dbReference>
<accession>A0A2D0K805</accession>